<sequence>MKTIQHPKGPELAYGKKAKQTLGQSIAAEAVYLSVCSQLSAIFYNDLTGFDNLQRENTQAAHCRLTAYGDMERLFQQDWHHTVLSSVIHSMYQARHCDRLKKGFLLEMKRDARSSLFPATENLLNWLDFSQKALQDAMIYTREWIGPQNWDTFRSLHKESTDNHSSPTYAPS</sequence>
<dbReference type="RefSeq" id="WP_173220094.1">
    <property type="nucleotide sequence ID" value="NZ_CP048104.1"/>
</dbReference>
<reference evidence="1 2" key="1">
    <citation type="submission" date="2020-01" db="EMBL/GenBank/DDBJ databases">
        <authorList>
            <person name="Gulvik C.A."/>
            <person name="Batra D.G."/>
        </authorList>
    </citation>
    <scope>NUCLEOTIDE SEQUENCE [LARGE SCALE GENOMIC DNA]</scope>
    <source>
        <strain evidence="1 2">W9323</strain>
    </source>
</reference>
<dbReference type="EMBL" id="CP048104">
    <property type="protein sequence ID" value="QKG83402.1"/>
    <property type="molecule type" value="Genomic_DNA"/>
</dbReference>
<proteinExistence type="predicted"/>
<protein>
    <submittedName>
        <fullName evidence="1">Uncharacterized protein</fullName>
    </submittedName>
</protein>
<evidence type="ECO:0000313" key="1">
    <source>
        <dbReference type="EMBL" id="QKG83402.1"/>
    </source>
</evidence>
<evidence type="ECO:0000313" key="2">
    <source>
        <dbReference type="Proteomes" id="UP000503088"/>
    </source>
</evidence>
<dbReference type="Proteomes" id="UP000503088">
    <property type="component" value="Chromosome"/>
</dbReference>
<organism evidence="1 2">
    <name type="scientific">Kroppenstedtia pulmonis</name>
    <dbReference type="NCBI Taxonomy" id="1380685"/>
    <lineage>
        <taxon>Bacteria</taxon>
        <taxon>Bacillati</taxon>
        <taxon>Bacillota</taxon>
        <taxon>Bacilli</taxon>
        <taxon>Bacillales</taxon>
        <taxon>Thermoactinomycetaceae</taxon>
        <taxon>Kroppenstedtia</taxon>
    </lineage>
</organism>
<gene>
    <name evidence="1" type="ORF">GXN76_02215</name>
</gene>
<name>A0A7D3XPF7_9BACL</name>
<keyword evidence="2" id="KW-1185">Reference proteome</keyword>
<dbReference type="KEGG" id="kpul:GXN76_02215"/>
<accession>A0A7D3XPF7</accession>
<dbReference type="AlphaFoldDB" id="A0A7D3XPF7"/>